<keyword evidence="4" id="KW-0804">Transcription</keyword>
<dbReference type="SUPFAM" id="SSF53850">
    <property type="entry name" value="Periplasmic binding protein-like II"/>
    <property type="match status" value="1"/>
</dbReference>
<protein>
    <submittedName>
        <fullName evidence="7">LysR substrate-binding domain-containing protein</fullName>
    </submittedName>
</protein>
<evidence type="ECO:0000313" key="8">
    <source>
        <dbReference type="Proteomes" id="UP001589793"/>
    </source>
</evidence>
<proteinExistence type="inferred from homology"/>
<reference evidence="7 8" key="1">
    <citation type="submission" date="2024-09" db="EMBL/GenBank/DDBJ databases">
        <authorList>
            <person name="Sun Q."/>
            <person name="Mori K."/>
        </authorList>
    </citation>
    <scope>NUCLEOTIDE SEQUENCE [LARGE SCALE GENOMIC DNA]</scope>
    <source>
        <strain evidence="7 8">CICC 10874</strain>
    </source>
</reference>
<sequence length="232" mass="25288">MTDQILRVGYVPGVEPDRFARRWRDGRRPARLELVQIPWSRQRAALAEEEVDLCFVRLPLEDDGDLHVVPLWEERPVAVVGVDDVLSLYEDLGAQELAESIAIAPQNLDDAAERVAVAATGVGHALMPMSLARLHHRRDAVHRVVRDAEPTRVALAWPAAADDALRQEFVAVVRGRTTRSSRGEETPSRGRGGQQAGAGTTRSARGSAAQRSARSGSSGRRSARTGRGGRRG</sequence>
<dbReference type="PANTHER" id="PTHR30346">
    <property type="entry name" value="TRANSCRIPTIONAL DUAL REGULATOR HCAR-RELATED"/>
    <property type="match status" value="1"/>
</dbReference>
<dbReference type="PANTHER" id="PTHR30346:SF0">
    <property type="entry name" value="HCA OPERON TRANSCRIPTIONAL ACTIVATOR HCAR"/>
    <property type="match status" value="1"/>
</dbReference>
<feature type="compositionally biased region" description="Basic residues" evidence="5">
    <location>
        <begin position="221"/>
        <end position="232"/>
    </location>
</feature>
<dbReference type="RefSeq" id="WP_376982488.1">
    <property type="nucleotide sequence ID" value="NZ_JBHLSV010000024.1"/>
</dbReference>
<comment type="caution">
    <text evidence="7">The sequence shown here is derived from an EMBL/GenBank/DDBJ whole genome shotgun (WGS) entry which is preliminary data.</text>
</comment>
<feature type="region of interest" description="Disordered" evidence="5">
    <location>
        <begin position="176"/>
        <end position="232"/>
    </location>
</feature>
<evidence type="ECO:0000313" key="7">
    <source>
        <dbReference type="EMBL" id="MFC0675459.1"/>
    </source>
</evidence>
<evidence type="ECO:0000256" key="5">
    <source>
        <dbReference type="SAM" id="MobiDB-lite"/>
    </source>
</evidence>
<feature type="compositionally biased region" description="Low complexity" evidence="5">
    <location>
        <begin position="197"/>
        <end position="220"/>
    </location>
</feature>
<dbReference type="InterPro" id="IPR005119">
    <property type="entry name" value="LysR_subst-bd"/>
</dbReference>
<evidence type="ECO:0000256" key="2">
    <source>
        <dbReference type="ARBA" id="ARBA00023015"/>
    </source>
</evidence>
<accession>A0ABV6RFW7</accession>
<dbReference type="Gene3D" id="3.40.190.10">
    <property type="entry name" value="Periplasmic binding protein-like II"/>
    <property type="match status" value="2"/>
</dbReference>
<dbReference type="Proteomes" id="UP001589793">
    <property type="component" value="Unassembled WGS sequence"/>
</dbReference>
<gene>
    <name evidence="7" type="ORF">ACFFF6_16025</name>
</gene>
<evidence type="ECO:0000256" key="1">
    <source>
        <dbReference type="ARBA" id="ARBA00009437"/>
    </source>
</evidence>
<feature type="domain" description="LysR substrate-binding" evidence="6">
    <location>
        <begin position="23"/>
        <end position="101"/>
    </location>
</feature>
<dbReference type="Pfam" id="PF03466">
    <property type="entry name" value="LysR_substrate"/>
    <property type="match status" value="1"/>
</dbReference>
<keyword evidence="8" id="KW-1185">Reference proteome</keyword>
<comment type="similarity">
    <text evidence="1">Belongs to the LysR transcriptional regulatory family.</text>
</comment>
<name>A0ABV6RFW7_9MICO</name>
<keyword evidence="2" id="KW-0805">Transcription regulation</keyword>
<evidence type="ECO:0000256" key="3">
    <source>
        <dbReference type="ARBA" id="ARBA00023125"/>
    </source>
</evidence>
<evidence type="ECO:0000256" key="4">
    <source>
        <dbReference type="ARBA" id="ARBA00023163"/>
    </source>
</evidence>
<dbReference type="EMBL" id="JBHLSV010000024">
    <property type="protein sequence ID" value="MFC0675459.1"/>
    <property type="molecule type" value="Genomic_DNA"/>
</dbReference>
<organism evidence="7 8">
    <name type="scientific">Brachybacterium hainanense</name>
    <dbReference type="NCBI Taxonomy" id="1541174"/>
    <lineage>
        <taxon>Bacteria</taxon>
        <taxon>Bacillati</taxon>
        <taxon>Actinomycetota</taxon>
        <taxon>Actinomycetes</taxon>
        <taxon>Micrococcales</taxon>
        <taxon>Dermabacteraceae</taxon>
        <taxon>Brachybacterium</taxon>
    </lineage>
</organism>
<keyword evidence="3" id="KW-0238">DNA-binding</keyword>
<evidence type="ECO:0000259" key="6">
    <source>
        <dbReference type="Pfam" id="PF03466"/>
    </source>
</evidence>